<evidence type="ECO:0000259" key="4">
    <source>
        <dbReference type="Pfam" id="PF22624"/>
    </source>
</evidence>
<dbReference type="InterPro" id="IPR055066">
    <property type="entry name" value="AASDHPPT_N"/>
</dbReference>
<dbReference type="Proteomes" id="UP001163115">
    <property type="component" value="Chromosome"/>
</dbReference>
<dbReference type="Gene3D" id="3.90.470.20">
    <property type="entry name" value="4'-phosphopantetheinyl transferase domain"/>
    <property type="match status" value="2"/>
</dbReference>
<evidence type="ECO:0000259" key="3">
    <source>
        <dbReference type="Pfam" id="PF01648"/>
    </source>
</evidence>
<evidence type="ECO:0000256" key="2">
    <source>
        <dbReference type="ARBA" id="ARBA00022679"/>
    </source>
</evidence>
<dbReference type="PANTHER" id="PTHR12215:SF10">
    <property type="entry name" value="L-AMINOADIPATE-SEMIALDEHYDE DEHYDROGENASE-PHOSPHOPANTETHEINYL TRANSFERASE"/>
    <property type="match status" value="1"/>
</dbReference>
<evidence type="ECO:0000313" key="6">
    <source>
        <dbReference type="Proteomes" id="UP001163115"/>
    </source>
</evidence>
<dbReference type="Pfam" id="PF01648">
    <property type="entry name" value="ACPS"/>
    <property type="match status" value="1"/>
</dbReference>
<evidence type="ECO:0000256" key="1">
    <source>
        <dbReference type="ARBA" id="ARBA00010990"/>
    </source>
</evidence>
<keyword evidence="2 5" id="KW-0808">Transferase</keyword>
<comment type="similarity">
    <text evidence="1">Belongs to the P-Pant transferase superfamily. Gsp/Sfp/HetI/AcpT family.</text>
</comment>
<dbReference type="InterPro" id="IPR008278">
    <property type="entry name" value="4-PPantetheinyl_Trfase_dom"/>
</dbReference>
<organism evidence="5 6">
    <name type="scientific">Lacrimispora xylanolytica</name>
    <dbReference type="NCBI Taxonomy" id="29375"/>
    <lineage>
        <taxon>Bacteria</taxon>
        <taxon>Bacillati</taxon>
        <taxon>Bacillota</taxon>
        <taxon>Clostridia</taxon>
        <taxon>Lachnospirales</taxon>
        <taxon>Lachnospiraceae</taxon>
        <taxon>Lacrimispora</taxon>
    </lineage>
</organism>
<proteinExistence type="inferred from homology"/>
<reference evidence="5" key="1">
    <citation type="submission" date="2022-11" db="EMBL/GenBank/DDBJ databases">
        <title>Lacrimispora xylanolytica sy1, complete genome.</title>
        <authorList>
            <person name="Choi S."/>
        </authorList>
    </citation>
    <scope>NUCLEOTIDE SEQUENCE</scope>
    <source>
        <strain evidence="5">Sy1</strain>
    </source>
</reference>
<feature type="domain" description="4'-phosphopantetheinyl transferase" evidence="3">
    <location>
        <begin position="122"/>
        <end position="226"/>
    </location>
</feature>
<evidence type="ECO:0000313" key="5">
    <source>
        <dbReference type="EMBL" id="WAJ25271.1"/>
    </source>
</evidence>
<dbReference type="GO" id="GO:0016740">
    <property type="term" value="F:transferase activity"/>
    <property type="evidence" value="ECO:0007669"/>
    <property type="project" value="UniProtKB-KW"/>
</dbReference>
<dbReference type="RefSeq" id="WP_024836616.1">
    <property type="nucleotide sequence ID" value="NZ_CP113524.1"/>
</dbReference>
<dbReference type="SUPFAM" id="SSF56214">
    <property type="entry name" value="4'-phosphopantetheinyl transferase"/>
    <property type="match status" value="2"/>
</dbReference>
<gene>
    <name evidence="5" type="ORF">OW255_07120</name>
</gene>
<dbReference type="InterPro" id="IPR050559">
    <property type="entry name" value="P-Pant_transferase_sf"/>
</dbReference>
<dbReference type="InterPro" id="IPR037143">
    <property type="entry name" value="4-PPantetheinyl_Trfase_dom_sf"/>
</dbReference>
<sequence>MYGLFTLVERGAVVLIKEHVYLADLDRCRKVSEIPFEAYLLKEEKEQLDQITIPRSRNRAMLRRSLTRMIISSFLSCSPDTLRFCRNSYGKPYVLEPVTDLTFNLSHSENYLVLIADKNREIGIDIETAHSLQKRKYKNLEGIYSGKEFASYERLLPGEKYEMFCRTWVMKEAITKALSFGLTADLGEISLPVEEVSSDAIQSFECYGRVLKIQWIKREDYLIAIAYGEEII</sequence>
<feature type="domain" description="4'-phosphopantetheinyl transferase N-terminal" evidence="4">
    <location>
        <begin position="39"/>
        <end position="118"/>
    </location>
</feature>
<dbReference type="EMBL" id="CP113524">
    <property type="protein sequence ID" value="WAJ25271.1"/>
    <property type="molecule type" value="Genomic_DNA"/>
</dbReference>
<dbReference type="PANTHER" id="PTHR12215">
    <property type="entry name" value="PHOSPHOPANTETHEINE TRANSFERASE"/>
    <property type="match status" value="1"/>
</dbReference>
<protein>
    <submittedName>
        <fullName evidence="5">4'-phosphopantetheinyl transferase superfamily protein</fullName>
    </submittedName>
</protein>
<accession>A0ABY7AFB0</accession>
<keyword evidence="6" id="KW-1185">Reference proteome</keyword>
<dbReference type="Pfam" id="PF22624">
    <property type="entry name" value="AASDHPPT_N"/>
    <property type="match status" value="1"/>
</dbReference>
<name>A0ABY7AFB0_9FIRM</name>